<dbReference type="VEuPathDB" id="FungiDB:JI435_062680"/>
<gene>
    <name evidence="2" type="ORF">JI435_062680</name>
</gene>
<dbReference type="AlphaFoldDB" id="A0A7U2F549"/>
<organism evidence="2 3">
    <name type="scientific">Phaeosphaeria nodorum (strain SN15 / ATCC MYA-4574 / FGSC 10173)</name>
    <name type="common">Glume blotch fungus</name>
    <name type="synonym">Parastagonospora nodorum</name>
    <dbReference type="NCBI Taxonomy" id="321614"/>
    <lineage>
        <taxon>Eukaryota</taxon>
        <taxon>Fungi</taxon>
        <taxon>Dikarya</taxon>
        <taxon>Ascomycota</taxon>
        <taxon>Pezizomycotina</taxon>
        <taxon>Dothideomycetes</taxon>
        <taxon>Pleosporomycetidae</taxon>
        <taxon>Pleosporales</taxon>
        <taxon>Pleosporineae</taxon>
        <taxon>Phaeosphaeriaceae</taxon>
        <taxon>Parastagonospora</taxon>
    </lineage>
</organism>
<name>A0A7U2F549_PHANO</name>
<feature type="region of interest" description="Disordered" evidence="1">
    <location>
        <begin position="269"/>
        <end position="307"/>
    </location>
</feature>
<evidence type="ECO:0000313" key="3">
    <source>
        <dbReference type="Proteomes" id="UP000663193"/>
    </source>
</evidence>
<keyword evidence="3" id="KW-1185">Reference proteome</keyword>
<evidence type="ECO:0000313" key="2">
    <source>
        <dbReference type="EMBL" id="QRC98906.1"/>
    </source>
</evidence>
<dbReference type="Proteomes" id="UP000663193">
    <property type="component" value="Chromosome 9"/>
</dbReference>
<sequence>MDHSTRHQKPLPQPHTLDEDMIEFAWSERALLWIQLYHDLLFAAASTPAGPTVVVVDTVAFRDFTDALENEPTAVSDITRDRNEFKEKKNHMVSAKRSAIKALSNRNNAEDDPLLITHVRITPDMLDRYGALRGDSKPEEDITQPDQDAELWKFLNHSVLEEYPELYSMPSASQRLAKAELVPTYSIRDQETKSSKSCSELRLSVAIKTADFVTEATVRPGGGHVNLERASTAGMEEPSAHEALEAEVLEDPSTPEIVTAAKRAREATLETLPDFSVDRDDSPRKRAKLTDATNDSETEPEATPKQKYRWTEKEVNCIYRCINEYCKVKGVDVYARKEVVTACVDALGKDCAKEHPKKTPSGRSRQEVDSKIMNLERFAKKSVGVTTVQTLVAKAAAVKKQVASGEEVSKEDRYPSEYLSLWLSQPLKLTLYTPRTSRKPRSDVNVN</sequence>
<evidence type="ECO:0000256" key="1">
    <source>
        <dbReference type="SAM" id="MobiDB-lite"/>
    </source>
</evidence>
<dbReference type="RefSeq" id="XP_001796647.1">
    <property type="nucleotide sequence ID" value="XM_001796595.1"/>
</dbReference>
<dbReference type="KEGG" id="pno:SNOG_06268"/>
<accession>A0A7U2F549</accession>
<reference evidence="3" key="1">
    <citation type="journal article" date="2021" name="BMC Genomics">
        <title>Chromosome-level genome assembly and manually-curated proteome of model necrotroph Parastagonospora nodorum Sn15 reveals a genome-wide trove of candidate effector homologs, and redundancy of virulence-related functions within an accessory chromosome.</title>
        <authorList>
            <person name="Bertazzoni S."/>
            <person name="Jones D.A.B."/>
            <person name="Phan H.T."/>
            <person name="Tan K.-C."/>
            <person name="Hane J.K."/>
        </authorList>
    </citation>
    <scope>NUCLEOTIDE SEQUENCE [LARGE SCALE GENOMIC DNA]</scope>
    <source>
        <strain evidence="3">SN15 / ATCC MYA-4574 / FGSC 10173)</strain>
    </source>
</reference>
<protein>
    <submittedName>
        <fullName evidence="2">Uncharacterized protein</fullName>
    </submittedName>
</protein>
<dbReference type="EMBL" id="CP069031">
    <property type="protein sequence ID" value="QRC98906.1"/>
    <property type="molecule type" value="Genomic_DNA"/>
</dbReference>
<proteinExistence type="predicted"/>